<reference evidence="2" key="1">
    <citation type="submission" date="2016-07" db="EMBL/GenBank/DDBJ databases">
        <authorList>
            <person name="Florea S."/>
            <person name="Webb J.S."/>
            <person name="Jaromczyk J."/>
            <person name="Schardl C.L."/>
        </authorList>
    </citation>
    <scope>NUCLEOTIDE SEQUENCE [LARGE SCALE GENOMIC DNA]</scope>
    <source>
        <strain evidence="2">IPBSL-7</strain>
    </source>
</reference>
<dbReference type="CDD" id="cd04486">
    <property type="entry name" value="YhcR_OBF_like"/>
    <property type="match status" value="1"/>
</dbReference>
<sequence length="775" mass="81316">MSLRQRAAAVGAATALAAGLLGATPHDAAAAPSTLMISAYLEGSSNNKALELYNPTARAIDLTGHRIEMFLNGASSAGLTVTLSGTVAPGGYHHVVHASADAQLLALAEATNGSGWYNGDDAVVLRSGTTVVDSLGQVGHDPGTEWGSELLGTGDGTLVRSACVVDADPTDAFDPTAQWTGKGLDAFSALGTFTCDGSTQPTDPPEPQEPAIVPIGTVQGTGDRAAYAGRDVTVEGVVTGDFQSGGFDGFFVQDAGDRDSATSDAVFVYRGGVAVSPGDRVRVAGRVSEYRNQTQLSPTSVEVLGSGGPVTPLDLTLPLVSPERHEGMLVRFPDELTIIEYYNFDRYGEIVYGTSRQHTPTAVVEPGPAAQSLLSVNLANRLVVDDGRTDQNPSPAIHPNGKAFTRDNYFRGGDGVSGITGVLSYVFNAWKVQPTQGATHVPANPRPDVPEVGGDLTVASMNVLNYFTTLRSDDPEARGADTVEEFERQQAKIVAALAAMDADVVGLMEIENNGTAVENLVTALNAHLGADTYRAVNTGVVGSDAIIQALIYKRSTVQPVGDWAALDYGDDLNRPTLLQTFKQVRGPEKVNVAVNHLKSKGSSCAGVGDPDTVDGSGNCNGTRLAAAERMIEWLASDPTGVGEARTLVIGDLNSYDHEAPIDAFVEAGYTDLEKQFGGEGAYSYVFDGMIGYLDYALANESLAGFVSGSAAWHINADESDLFDYDTTYKGAAEADLWAADPYRSSDHDPVLVGLTLTEPNSGRFGGRPDWGGPQR</sequence>
<dbReference type="PANTHER" id="PTHR42834">
    <property type="entry name" value="ENDONUCLEASE/EXONUCLEASE/PHOSPHATASE FAMILY PROTEIN (AFU_ORTHOLOGUE AFUA_3G09210)"/>
    <property type="match status" value="1"/>
</dbReference>
<evidence type="ECO:0000313" key="1">
    <source>
        <dbReference type="EMBL" id="OCL31777.1"/>
    </source>
</evidence>
<protein>
    <submittedName>
        <fullName evidence="1">Uncharacterized protein</fullName>
    </submittedName>
</protein>
<dbReference type="InterPro" id="IPR036691">
    <property type="entry name" value="Endo/exonu/phosph_ase_sf"/>
</dbReference>
<dbReference type="InterPro" id="IPR001322">
    <property type="entry name" value="Lamin_tail_dom"/>
</dbReference>
<gene>
    <name evidence="1" type="ORF">BCR15_09145</name>
</gene>
<dbReference type="NCBIfam" id="NF033681">
    <property type="entry name" value="ExeM_NucH_DNase"/>
    <property type="match status" value="1"/>
</dbReference>
<dbReference type="EMBL" id="MBQD01000025">
    <property type="protein sequence ID" value="OCL31777.1"/>
    <property type="molecule type" value="Genomic_DNA"/>
</dbReference>
<dbReference type="CDD" id="cd10283">
    <property type="entry name" value="MnuA_DNase1-like"/>
    <property type="match status" value="1"/>
</dbReference>
<comment type="caution">
    <text evidence="1">The sequence shown here is derived from an EMBL/GenBank/DDBJ whole genome shotgun (WGS) entry which is preliminary data.</text>
</comment>
<organism evidence="1 2">
    <name type="scientific">Tessaracoccus lapidicaptus</name>
    <dbReference type="NCBI Taxonomy" id="1427523"/>
    <lineage>
        <taxon>Bacteria</taxon>
        <taxon>Bacillati</taxon>
        <taxon>Actinomycetota</taxon>
        <taxon>Actinomycetes</taxon>
        <taxon>Propionibacteriales</taxon>
        <taxon>Propionibacteriaceae</taxon>
        <taxon>Tessaracoccus</taxon>
    </lineage>
</organism>
<name>A0A1C0AIA0_9ACTN</name>
<dbReference type="PROSITE" id="PS51841">
    <property type="entry name" value="LTD"/>
    <property type="match status" value="1"/>
</dbReference>
<evidence type="ECO:0000313" key="2">
    <source>
        <dbReference type="Proteomes" id="UP000093501"/>
    </source>
</evidence>
<dbReference type="Pfam" id="PF00932">
    <property type="entry name" value="LTD"/>
    <property type="match status" value="1"/>
</dbReference>
<dbReference type="SUPFAM" id="SSF56219">
    <property type="entry name" value="DNase I-like"/>
    <property type="match status" value="1"/>
</dbReference>
<dbReference type="Proteomes" id="UP000093501">
    <property type="component" value="Unassembled WGS sequence"/>
</dbReference>
<dbReference type="PANTHER" id="PTHR42834:SF1">
    <property type="entry name" value="ENDONUCLEASE_EXONUCLEASE_PHOSPHATASE FAMILY PROTEIN (AFU_ORTHOLOGUE AFUA_3G09210)"/>
    <property type="match status" value="1"/>
</dbReference>
<keyword evidence="2" id="KW-1185">Reference proteome</keyword>
<accession>A0A1C0AIA0</accession>
<dbReference type="RefSeq" id="WP_068752554.1">
    <property type="nucleotide sequence ID" value="NZ_LR214441.1"/>
</dbReference>
<proteinExistence type="predicted"/>
<dbReference type="AlphaFoldDB" id="A0A1C0AIA0"/>
<dbReference type="Gene3D" id="3.60.10.10">
    <property type="entry name" value="Endonuclease/exonuclease/phosphatase"/>
    <property type="match status" value="1"/>
</dbReference>
<dbReference type="InterPro" id="IPR047971">
    <property type="entry name" value="ExeM-like"/>
</dbReference>